<gene>
    <name evidence="11" type="primary">Wnt4</name>
</gene>
<dbReference type="GO" id="GO:0005109">
    <property type="term" value="F:frizzled binding"/>
    <property type="evidence" value="ECO:0007669"/>
    <property type="project" value="TreeGrafter"/>
</dbReference>
<evidence type="ECO:0000256" key="10">
    <source>
        <dbReference type="RuleBase" id="RU003500"/>
    </source>
</evidence>
<dbReference type="PANTHER" id="PTHR12027:SF101">
    <property type="entry name" value="PROTEIN WNT-4"/>
    <property type="match status" value="1"/>
</dbReference>
<organism evidence="11">
    <name type="scientific">Rhopilema esculentum</name>
    <dbReference type="NCBI Taxonomy" id="499914"/>
    <lineage>
        <taxon>Eukaryota</taxon>
        <taxon>Metazoa</taxon>
        <taxon>Cnidaria</taxon>
        <taxon>Scyphozoa</taxon>
        <taxon>Rhizostomeae</taxon>
        <taxon>Rhizostomatidae</taxon>
        <taxon>Rhopilema</taxon>
    </lineage>
</organism>
<dbReference type="Gene3D" id="3.30.2460.20">
    <property type="match status" value="1"/>
</dbReference>
<evidence type="ECO:0000256" key="8">
    <source>
        <dbReference type="ARBA" id="ARBA00023180"/>
    </source>
</evidence>
<sequence length="343" mass="38701">MNTTAGQQWMSLALSTNLGSMSKRVQCEYFKELTALQKRFCRTNIELMPSVIKGSIMALKECQYQFKWRRWNCSTVRKARKKQISPFGLALKSGTREAAFVHAIFSAGIANAITKQCSTGKISRCSCDANLRGYSRAGFQWSGCSDNVVFGVRFSKAFVDGYERERWTKAWTFDRVLMNLHNNEAGRKAIENNLAMRCSCHGVSGTCSTRTCSRVIPSFQEIGMKLKEKFDCASMVALQRVGARIALLPKDKRLKPLTNQDLAYLKESPSYCDANKREGSLGTTGRYCNEHSKGIDGCALLCCDRGYRSSIEIVKKRCRCKFKWCCQVTCDTCSIAQKVYKCR</sequence>
<name>A0A024B083_9CNID</name>
<comment type="subcellular location">
    <subcellularLocation>
        <location evidence="1 10">Secreted</location>
        <location evidence="1 10">Extracellular space</location>
        <location evidence="1 10">Extracellular matrix</location>
    </subcellularLocation>
</comment>
<comment type="function">
    <text evidence="10">Ligand for members of the frizzled family of seven transmembrane receptors.</text>
</comment>
<dbReference type="Pfam" id="PF00110">
    <property type="entry name" value="wnt"/>
    <property type="match status" value="1"/>
</dbReference>
<keyword evidence="7" id="KW-1015">Disulfide bond</keyword>
<evidence type="ECO:0000256" key="1">
    <source>
        <dbReference type="ARBA" id="ARBA00004498"/>
    </source>
</evidence>
<evidence type="ECO:0000256" key="7">
    <source>
        <dbReference type="ARBA" id="ARBA00023157"/>
    </source>
</evidence>
<evidence type="ECO:0000256" key="4">
    <source>
        <dbReference type="ARBA" id="ARBA00022525"/>
    </source>
</evidence>
<keyword evidence="6 10" id="KW-0879">Wnt signaling pathway</keyword>
<dbReference type="InterPro" id="IPR005817">
    <property type="entry name" value="Wnt"/>
</dbReference>
<keyword evidence="5" id="KW-0272">Extracellular matrix</keyword>
<evidence type="ECO:0000313" key="11">
    <source>
        <dbReference type="EMBL" id="AHZ09432.1"/>
    </source>
</evidence>
<dbReference type="PRINTS" id="PR01349">
    <property type="entry name" value="WNTPROTEIN"/>
</dbReference>
<dbReference type="PANTHER" id="PTHR12027">
    <property type="entry name" value="WNT RELATED"/>
    <property type="match status" value="1"/>
</dbReference>
<evidence type="ECO:0000256" key="2">
    <source>
        <dbReference type="ARBA" id="ARBA00005683"/>
    </source>
</evidence>
<dbReference type="GO" id="GO:0030182">
    <property type="term" value="P:neuron differentiation"/>
    <property type="evidence" value="ECO:0007669"/>
    <property type="project" value="TreeGrafter"/>
</dbReference>
<protein>
    <recommendedName>
        <fullName evidence="10">Protein Wnt</fullName>
    </recommendedName>
</protein>
<dbReference type="SMART" id="SM00097">
    <property type="entry name" value="WNT1"/>
    <property type="match status" value="1"/>
</dbReference>
<reference evidence="11" key="1">
    <citation type="submission" date="2014-04" db="EMBL/GenBank/DDBJ databases">
        <title>Cloning and expression of the key gene in wnt signaling pathway from Rhopilema esculentum.</title>
        <authorList>
            <person name="Zhou C."/>
        </authorList>
    </citation>
    <scope>NUCLEOTIDE SEQUENCE</scope>
</reference>
<dbReference type="GO" id="GO:0045165">
    <property type="term" value="P:cell fate commitment"/>
    <property type="evidence" value="ECO:0007669"/>
    <property type="project" value="TreeGrafter"/>
</dbReference>
<dbReference type="GO" id="GO:0060070">
    <property type="term" value="P:canonical Wnt signaling pathway"/>
    <property type="evidence" value="ECO:0007669"/>
    <property type="project" value="TreeGrafter"/>
</dbReference>
<keyword evidence="9" id="KW-0449">Lipoprotein</keyword>
<evidence type="ECO:0000256" key="9">
    <source>
        <dbReference type="ARBA" id="ARBA00023288"/>
    </source>
</evidence>
<dbReference type="FunFam" id="3.30.2460.20:FF:000001">
    <property type="entry name" value="Wnt homolog"/>
    <property type="match status" value="1"/>
</dbReference>
<evidence type="ECO:0000256" key="6">
    <source>
        <dbReference type="ARBA" id="ARBA00022687"/>
    </source>
</evidence>
<dbReference type="GO" id="GO:0005125">
    <property type="term" value="F:cytokine activity"/>
    <property type="evidence" value="ECO:0007669"/>
    <property type="project" value="TreeGrafter"/>
</dbReference>
<dbReference type="EMBL" id="KJ676474">
    <property type="protein sequence ID" value="AHZ09432.1"/>
    <property type="molecule type" value="mRNA"/>
</dbReference>
<keyword evidence="3 10" id="KW-0217">Developmental protein</keyword>
<dbReference type="SMR" id="A0A024B083"/>
<proteinExistence type="evidence at transcript level"/>
<dbReference type="InterPro" id="IPR043158">
    <property type="entry name" value="Wnt_C"/>
</dbReference>
<keyword evidence="4" id="KW-0964">Secreted</keyword>
<dbReference type="GO" id="GO:0005615">
    <property type="term" value="C:extracellular space"/>
    <property type="evidence" value="ECO:0007669"/>
    <property type="project" value="TreeGrafter"/>
</dbReference>
<evidence type="ECO:0000256" key="5">
    <source>
        <dbReference type="ARBA" id="ARBA00022530"/>
    </source>
</evidence>
<accession>A0A024B083</accession>
<comment type="similarity">
    <text evidence="2 10">Belongs to the Wnt family.</text>
</comment>
<evidence type="ECO:0000256" key="3">
    <source>
        <dbReference type="ARBA" id="ARBA00022473"/>
    </source>
</evidence>
<dbReference type="AlphaFoldDB" id="A0A024B083"/>
<keyword evidence="8" id="KW-0325">Glycoprotein</keyword>